<sequence length="324" mass="36820">MMATLKRNDPCPCGSGKKYKKCCLKKLETRSRFDQQDQRDYNELLPNLFDYSKKYDATLKPVYDAQTRAFSGLSIPDGNAFSQLLYHWMLLNWQADGKHTVIDQYVDEFENAYSQSFASFLKKWKDLEPRFFYVAHADAEYMALKDLWSGKTQTILKTPVADKIEAGEYVIGYLYPSPEGPALGSDAVDLPSKLGLAFYEEMKKAGAVKQKHFTKHFDHLLPLLAVLVQYGTTFKQEESYEEILELIQLDSRRSAIAGAVALRRYLAAKKPRMTKKEGFAAAVHYWAAQMLPDEEAQSQKAVAETYGVSSSAVSSKFKQMKELS</sequence>
<dbReference type="Gene3D" id="3.10.450.50">
    <property type="match status" value="1"/>
</dbReference>
<evidence type="ECO:0008006" key="3">
    <source>
        <dbReference type="Google" id="ProtNLM"/>
    </source>
</evidence>
<proteinExistence type="predicted"/>
<dbReference type="EMBL" id="PVNS01000004">
    <property type="protein sequence ID" value="PRO66202.1"/>
    <property type="molecule type" value="Genomic_DNA"/>
</dbReference>
<comment type="caution">
    <text evidence="1">The sequence shown here is derived from an EMBL/GenBank/DDBJ whole genome shotgun (WGS) entry which is preliminary data.</text>
</comment>
<reference evidence="1 2" key="1">
    <citation type="submission" date="2018-03" db="EMBL/GenBank/DDBJ databases">
        <title>Bacillus urumqiensis sp. nov., a moderately haloalkaliphilic bacterium isolated from a salt lake.</title>
        <authorList>
            <person name="Zhao B."/>
            <person name="Liao Z."/>
        </authorList>
    </citation>
    <scope>NUCLEOTIDE SEQUENCE [LARGE SCALE GENOMIC DNA]</scope>
    <source>
        <strain evidence="1 2">BZ-SZ-XJ18</strain>
    </source>
</reference>
<dbReference type="Proteomes" id="UP000243650">
    <property type="component" value="Unassembled WGS sequence"/>
</dbReference>
<name>A0A2P6MIV3_ALKUR</name>
<dbReference type="AlphaFoldDB" id="A0A2P6MIV3"/>
<dbReference type="InterPro" id="IPR004027">
    <property type="entry name" value="SEC_C_motif"/>
</dbReference>
<evidence type="ECO:0000313" key="1">
    <source>
        <dbReference type="EMBL" id="PRO66202.1"/>
    </source>
</evidence>
<keyword evidence="2" id="KW-1185">Reference proteome</keyword>
<organism evidence="1 2">
    <name type="scientific">Alkalicoccus urumqiensis</name>
    <name type="common">Bacillus urumqiensis</name>
    <dbReference type="NCBI Taxonomy" id="1548213"/>
    <lineage>
        <taxon>Bacteria</taxon>
        <taxon>Bacillati</taxon>
        <taxon>Bacillota</taxon>
        <taxon>Bacilli</taxon>
        <taxon>Bacillales</taxon>
        <taxon>Bacillaceae</taxon>
        <taxon>Alkalicoccus</taxon>
    </lineage>
</organism>
<evidence type="ECO:0000313" key="2">
    <source>
        <dbReference type="Proteomes" id="UP000243650"/>
    </source>
</evidence>
<protein>
    <recommendedName>
        <fullName evidence="3">HTH psq-type domain-containing protein</fullName>
    </recommendedName>
</protein>
<gene>
    <name evidence="1" type="ORF">C6I21_05200</name>
</gene>
<dbReference type="SUPFAM" id="SSF103642">
    <property type="entry name" value="Sec-C motif"/>
    <property type="match status" value="1"/>
</dbReference>
<dbReference type="Pfam" id="PF02810">
    <property type="entry name" value="SEC-C"/>
    <property type="match status" value="1"/>
</dbReference>
<dbReference type="OrthoDB" id="6399948at2"/>
<accession>A0A2P6MIV3</accession>